<evidence type="ECO:0000313" key="4">
    <source>
        <dbReference type="Proteomes" id="UP000005239"/>
    </source>
</evidence>
<proteinExistence type="predicted"/>
<feature type="chain" id="PRO_5043366106" evidence="2">
    <location>
        <begin position="20"/>
        <end position="165"/>
    </location>
</feature>
<accession>A0A2A6CQ36</accession>
<keyword evidence="2" id="KW-0732">Signal</keyword>
<feature type="region of interest" description="Disordered" evidence="1">
    <location>
        <begin position="141"/>
        <end position="165"/>
    </location>
</feature>
<evidence type="ECO:0000256" key="2">
    <source>
        <dbReference type="SAM" id="SignalP"/>
    </source>
</evidence>
<name>A0A2A6CQ36_PRIPA</name>
<protein>
    <submittedName>
        <fullName evidence="3">Uncharacterized protein</fullName>
    </submittedName>
</protein>
<accession>A0A8R1UXT7</accession>
<dbReference type="AlphaFoldDB" id="A0A2A6CQ36"/>
<dbReference type="EnsemblMetazoa" id="PPA41488.1">
    <property type="protein sequence ID" value="PPA41488.1"/>
    <property type="gene ID" value="WBGene00279857"/>
</dbReference>
<dbReference type="Proteomes" id="UP000005239">
    <property type="component" value="Unassembled WGS sequence"/>
</dbReference>
<feature type="compositionally biased region" description="Basic and acidic residues" evidence="1">
    <location>
        <begin position="149"/>
        <end position="165"/>
    </location>
</feature>
<evidence type="ECO:0000313" key="3">
    <source>
        <dbReference type="EnsemblMetazoa" id="PPA41488.1"/>
    </source>
</evidence>
<keyword evidence="4" id="KW-1185">Reference proteome</keyword>
<evidence type="ECO:0000256" key="1">
    <source>
        <dbReference type="SAM" id="MobiDB-lite"/>
    </source>
</evidence>
<gene>
    <name evidence="3" type="primary">WBGene00279857</name>
</gene>
<organism evidence="3 4">
    <name type="scientific">Pristionchus pacificus</name>
    <name type="common">Parasitic nematode worm</name>
    <dbReference type="NCBI Taxonomy" id="54126"/>
    <lineage>
        <taxon>Eukaryota</taxon>
        <taxon>Metazoa</taxon>
        <taxon>Ecdysozoa</taxon>
        <taxon>Nematoda</taxon>
        <taxon>Chromadorea</taxon>
        <taxon>Rhabditida</taxon>
        <taxon>Rhabditina</taxon>
        <taxon>Diplogasteromorpha</taxon>
        <taxon>Diplogasteroidea</taxon>
        <taxon>Neodiplogasteridae</taxon>
        <taxon>Pristionchus</taxon>
    </lineage>
</organism>
<feature type="signal peptide" evidence="2">
    <location>
        <begin position="1"/>
        <end position="19"/>
    </location>
</feature>
<sequence length="165" mass="18212">MMRSDLLLLLVIMLSAASAEFCLPPCTCPRFVFPNLFGACAVPCNCPLFPWARQHRASRQVNGDATYPPDIGDGGIIYPRGPYEPPKSLDRPTKMESALLLLFVILVVASDGFCELPCICLVLPWDPQYRGRRQVLGEVIEPPSIGDDGIIHDPDQPRDPNEPIP</sequence>
<reference evidence="3" key="2">
    <citation type="submission" date="2022-06" db="UniProtKB">
        <authorList>
            <consortium name="EnsemblMetazoa"/>
        </authorList>
    </citation>
    <scope>IDENTIFICATION</scope>
    <source>
        <strain evidence="3">PS312</strain>
    </source>
</reference>
<reference evidence="4" key="1">
    <citation type="journal article" date="2008" name="Nat. Genet.">
        <title>The Pristionchus pacificus genome provides a unique perspective on nematode lifestyle and parasitism.</title>
        <authorList>
            <person name="Dieterich C."/>
            <person name="Clifton S.W."/>
            <person name="Schuster L.N."/>
            <person name="Chinwalla A."/>
            <person name="Delehaunty K."/>
            <person name="Dinkelacker I."/>
            <person name="Fulton L."/>
            <person name="Fulton R."/>
            <person name="Godfrey J."/>
            <person name="Minx P."/>
            <person name="Mitreva M."/>
            <person name="Roeseler W."/>
            <person name="Tian H."/>
            <person name="Witte H."/>
            <person name="Yang S.P."/>
            <person name="Wilson R.K."/>
            <person name="Sommer R.J."/>
        </authorList>
    </citation>
    <scope>NUCLEOTIDE SEQUENCE [LARGE SCALE GENOMIC DNA]</scope>
    <source>
        <strain evidence="4">PS312</strain>
    </source>
</reference>